<protein>
    <recommendedName>
        <fullName evidence="1">FP protein C-terminal domain-containing protein</fullName>
    </recommendedName>
</protein>
<comment type="caution">
    <text evidence="2">The sequence shown here is derived from an EMBL/GenBank/DDBJ whole genome shotgun (WGS) entry which is preliminary data.</text>
</comment>
<dbReference type="OrthoDB" id="6761697at2759"/>
<accession>A0A7J7KIT5</accession>
<evidence type="ECO:0000313" key="3">
    <source>
        <dbReference type="Proteomes" id="UP000593567"/>
    </source>
</evidence>
<name>A0A7J7KIT5_BUGNE</name>
<sequence>MKCFLKDFPDVKDRVDQLEFQDRKKQLTLNGIPQKSGENLLHAMKVMSEKLKCELQPYHDIDSIFRVKTSDKVIIKFIHAHKRDKFFGSFRKNPLNATDLGFKDNSKLYINEVLSKPQAALFHETRMFKKEHKYRFAWTSNQRIFLRKDSDSNAIQINSTDDLNDLA</sequence>
<dbReference type="AlphaFoldDB" id="A0A7J7KIT5"/>
<organism evidence="2 3">
    <name type="scientific">Bugula neritina</name>
    <name type="common">Brown bryozoan</name>
    <name type="synonym">Sertularia neritina</name>
    <dbReference type="NCBI Taxonomy" id="10212"/>
    <lineage>
        <taxon>Eukaryota</taxon>
        <taxon>Metazoa</taxon>
        <taxon>Spiralia</taxon>
        <taxon>Lophotrochozoa</taxon>
        <taxon>Bryozoa</taxon>
        <taxon>Gymnolaemata</taxon>
        <taxon>Cheilostomatida</taxon>
        <taxon>Flustrina</taxon>
        <taxon>Buguloidea</taxon>
        <taxon>Bugulidae</taxon>
        <taxon>Bugula</taxon>
    </lineage>
</organism>
<dbReference type="InterPro" id="IPR057251">
    <property type="entry name" value="FP_C"/>
</dbReference>
<evidence type="ECO:0000313" key="2">
    <source>
        <dbReference type="EMBL" id="KAF6037326.1"/>
    </source>
</evidence>
<proteinExistence type="predicted"/>
<evidence type="ECO:0000259" key="1">
    <source>
        <dbReference type="Pfam" id="PF25298"/>
    </source>
</evidence>
<dbReference type="Proteomes" id="UP000593567">
    <property type="component" value="Unassembled WGS sequence"/>
</dbReference>
<dbReference type="EMBL" id="VXIV02000588">
    <property type="protein sequence ID" value="KAF6037326.1"/>
    <property type="molecule type" value="Genomic_DNA"/>
</dbReference>
<feature type="domain" description="FP protein C-terminal" evidence="1">
    <location>
        <begin position="118"/>
        <end position="166"/>
    </location>
</feature>
<dbReference type="Pfam" id="PF25298">
    <property type="entry name" value="Baculo_FP_2nd"/>
    <property type="match status" value="1"/>
</dbReference>
<reference evidence="2" key="1">
    <citation type="submission" date="2020-06" db="EMBL/GenBank/DDBJ databases">
        <title>Draft genome of Bugula neritina, a colonial animal packing powerful symbionts and potential medicines.</title>
        <authorList>
            <person name="Rayko M."/>
        </authorList>
    </citation>
    <scope>NUCLEOTIDE SEQUENCE [LARGE SCALE GENOMIC DNA]</scope>
    <source>
        <strain evidence="2">Kwan_BN1</strain>
    </source>
</reference>
<gene>
    <name evidence="2" type="ORF">EB796_004359</name>
</gene>
<keyword evidence="3" id="KW-1185">Reference proteome</keyword>